<dbReference type="GO" id="GO:0030246">
    <property type="term" value="F:carbohydrate binding"/>
    <property type="evidence" value="ECO:0007669"/>
    <property type="project" value="InterPro"/>
</dbReference>
<dbReference type="STRING" id="226505.SAMN05444394_3901"/>
<dbReference type="InterPro" id="IPR012970">
    <property type="entry name" value="Lyase_8_alpha_N"/>
</dbReference>
<sequence length="712" mass="80861">MILKGWFVVLFFLFCNINSSFGFQKSDFEIIQERVFENYQSSPATDEMDKDISILFTLIQPNGSFKDLNYADKSMTKWEPDKHIKRLGKMTKAYTRASSDFYQDDKLYDGIIRGMNYWTSLKQEPISDNWWWLSISVPKEIGGMLITMKYGEKQVPKDLENKMIEWMNKTVSITKSPGKDGSNLTDIAQHMIMQAVLTENSDLLNKAVSVVSESVRITKGDGIQRDLSFHAHGPELYMHGYGREYLLGIRNVAVYIVGTSFSFKPEQIALISEFVRNGYLRSMRGKYIDYSVIGRGIARVNATRTNSGLVKQLKAIDIEDHQQEYQDAIDRIDGKKPVSYKIEPRNIHYWRSDYTIHQRPEFLVSLNSSSTRTVRTESGNGENLTGQFLTEGAMYIAVKGDEYFNIFPNWEWNKIPGSTTPEINPLKKRTNWVAERGNVDFVGGVSDGLNGVSVYQMNAYNTRANKAWFFFGDKVICLGAGITADRVETINTTVNQSRLRGDVSIGNENEMQVMNSNSTKIDKGPIWIYHDQIGYFFPNSQDIELSAQNQPGAWADINGNSSKKTINEEVFKLYINHGKNPKNEKYSYILMPGIESTSALKEVDLTGIDVERNDEKIQAVSDKGLNLLGVVFYEEGTFEWGENKLTVDKPCLVMLQEYSEGKWNVNLSDPTQLLKGTVKLNLKVDGKSKNFNFSLPDDDYAGSTISKPIDLN</sequence>
<accession>A0A1N6HQS0</accession>
<evidence type="ECO:0000256" key="7">
    <source>
        <dbReference type="PIRSR" id="PIRSR638970-1"/>
    </source>
</evidence>
<feature type="domain" description="Polysaccharide lyase family 8 central" evidence="8">
    <location>
        <begin position="348"/>
        <end position="594"/>
    </location>
</feature>
<keyword evidence="4" id="KW-0732">Signal</keyword>
<organism evidence="11 12">
    <name type="scientific">Algoriphagus halophilus</name>
    <dbReference type="NCBI Taxonomy" id="226505"/>
    <lineage>
        <taxon>Bacteria</taxon>
        <taxon>Pseudomonadati</taxon>
        <taxon>Bacteroidota</taxon>
        <taxon>Cytophagia</taxon>
        <taxon>Cytophagales</taxon>
        <taxon>Cyclobacteriaceae</taxon>
        <taxon>Algoriphagus</taxon>
    </lineage>
</organism>
<dbReference type="GO" id="GO:0016837">
    <property type="term" value="F:carbon-oxygen lyase activity, acting on polysaccharides"/>
    <property type="evidence" value="ECO:0007669"/>
    <property type="project" value="UniProtKB-ARBA"/>
</dbReference>
<dbReference type="Proteomes" id="UP000185221">
    <property type="component" value="Unassembled WGS sequence"/>
</dbReference>
<dbReference type="EMBL" id="FSRC01000004">
    <property type="protein sequence ID" value="SIO22039.1"/>
    <property type="molecule type" value="Genomic_DNA"/>
</dbReference>
<evidence type="ECO:0000256" key="2">
    <source>
        <dbReference type="ARBA" id="ARBA00006699"/>
    </source>
</evidence>
<evidence type="ECO:0000313" key="12">
    <source>
        <dbReference type="Proteomes" id="UP000185221"/>
    </source>
</evidence>
<feature type="domain" description="Polysaccharide lyase family 8 C-terminal" evidence="9">
    <location>
        <begin position="612"/>
        <end position="675"/>
    </location>
</feature>
<comment type="subunit">
    <text evidence="3">Monomer.</text>
</comment>
<dbReference type="Pfam" id="PF02884">
    <property type="entry name" value="Lyase_8_C"/>
    <property type="match status" value="1"/>
</dbReference>
<dbReference type="Gene3D" id="2.70.98.10">
    <property type="match status" value="1"/>
</dbReference>
<dbReference type="SUPFAM" id="SSF48230">
    <property type="entry name" value="Chondroitin AC/alginate lyase"/>
    <property type="match status" value="1"/>
</dbReference>
<dbReference type="InterPro" id="IPR008929">
    <property type="entry name" value="Chondroitin_lyas"/>
</dbReference>
<dbReference type="GO" id="GO:0005975">
    <property type="term" value="P:carbohydrate metabolic process"/>
    <property type="evidence" value="ECO:0007669"/>
    <property type="project" value="InterPro"/>
</dbReference>
<comment type="cofactor">
    <cofactor evidence="1">
        <name>Ca(2+)</name>
        <dbReference type="ChEBI" id="CHEBI:29108"/>
    </cofactor>
</comment>
<name>A0A1N6HQS0_9BACT</name>
<dbReference type="InterPro" id="IPR038970">
    <property type="entry name" value="Lyase_8"/>
</dbReference>
<evidence type="ECO:0000313" key="11">
    <source>
        <dbReference type="EMBL" id="SIO22039.1"/>
    </source>
</evidence>
<evidence type="ECO:0000259" key="9">
    <source>
        <dbReference type="Pfam" id="PF02884"/>
    </source>
</evidence>
<dbReference type="SUPFAM" id="SSF74650">
    <property type="entry name" value="Galactose mutarotase-like"/>
    <property type="match status" value="1"/>
</dbReference>
<gene>
    <name evidence="11" type="ORF">SAMN05444394_3901</name>
</gene>
<reference evidence="12" key="1">
    <citation type="submission" date="2016-11" db="EMBL/GenBank/DDBJ databases">
        <authorList>
            <person name="Varghese N."/>
            <person name="Submissions S."/>
        </authorList>
    </citation>
    <scope>NUCLEOTIDE SEQUENCE [LARGE SCALE GENOMIC DNA]</scope>
    <source>
        <strain evidence="12">DSM 15292</strain>
    </source>
</reference>
<keyword evidence="6 11" id="KW-0456">Lyase</keyword>
<protein>
    <submittedName>
        <fullName evidence="11">Chondroitin AC lyase</fullName>
    </submittedName>
</protein>
<dbReference type="Gene3D" id="2.60.220.10">
    <property type="entry name" value="Polysaccharide lyase family 8-like, C-terminal"/>
    <property type="match status" value="1"/>
</dbReference>
<feature type="active site" evidence="7">
    <location>
        <position position="232"/>
    </location>
</feature>
<dbReference type="InterPro" id="IPR011013">
    <property type="entry name" value="Gal_mutarotase_sf_dom"/>
</dbReference>
<dbReference type="SUPFAM" id="SSF49863">
    <property type="entry name" value="Hyaluronate lyase-like, C-terminal domain"/>
    <property type="match status" value="1"/>
</dbReference>
<proteinExistence type="inferred from homology"/>
<dbReference type="InterPro" id="IPR011071">
    <property type="entry name" value="Lyase_8-like_C"/>
</dbReference>
<dbReference type="InterPro" id="IPR014718">
    <property type="entry name" value="GH-type_carb-bd"/>
</dbReference>
<dbReference type="PANTHER" id="PTHR38481">
    <property type="entry name" value="HYALURONATE LYASE"/>
    <property type="match status" value="1"/>
</dbReference>
<evidence type="ECO:0000259" key="8">
    <source>
        <dbReference type="Pfam" id="PF02278"/>
    </source>
</evidence>
<comment type="similarity">
    <text evidence="2">Belongs to the polysaccharide lyase 8 family.</text>
</comment>
<evidence type="ECO:0000256" key="6">
    <source>
        <dbReference type="ARBA" id="ARBA00023239"/>
    </source>
</evidence>
<dbReference type="GO" id="GO:0005576">
    <property type="term" value="C:extracellular region"/>
    <property type="evidence" value="ECO:0007669"/>
    <property type="project" value="InterPro"/>
</dbReference>
<evidence type="ECO:0000256" key="5">
    <source>
        <dbReference type="ARBA" id="ARBA00022837"/>
    </source>
</evidence>
<dbReference type="AlphaFoldDB" id="A0A1N6HQS0"/>
<feature type="active site" evidence="7">
    <location>
        <position position="241"/>
    </location>
</feature>
<dbReference type="InterPro" id="IPR003159">
    <property type="entry name" value="Lyase_8_central_dom"/>
</dbReference>
<dbReference type="Pfam" id="PF02278">
    <property type="entry name" value="Lyase_8"/>
    <property type="match status" value="1"/>
</dbReference>
<dbReference type="Pfam" id="PF08124">
    <property type="entry name" value="Lyase_8_N"/>
    <property type="match status" value="1"/>
</dbReference>
<evidence type="ECO:0000256" key="4">
    <source>
        <dbReference type="ARBA" id="ARBA00022729"/>
    </source>
</evidence>
<feature type="domain" description="Polysaccharide lyase 8 N-terminal alpha-helical" evidence="10">
    <location>
        <begin position="62"/>
        <end position="314"/>
    </location>
</feature>
<keyword evidence="5" id="KW-0106">Calcium</keyword>
<dbReference type="PANTHER" id="PTHR38481:SF1">
    <property type="entry name" value="HYALURONATE LYASE"/>
    <property type="match status" value="1"/>
</dbReference>
<feature type="active site" evidence="7">
    <location>
        <position position="295"/>
    </location>
</feature>
<evidence type="ECO:0000256" key="3">
    <source>
        <dbReference type="ARBA" id="ARBA00011245"/>
    </source>
</evidence>
<evidence type="ECO:0000256" key="1">
    <source>
        <dbReference type="ARBA" id="ARBA00001913"/>
    </source>
</evidence>
<evidence type="ECO:0000259" key="10">
    <source>
        <dbReference type="Pfam" id="PF08124"/>
    </source>
</evidence>
<keyword evidence="12" id="KW-1185">Reference proteome</keyword>
<dbReference type="Gene3D" id="1.50.10.100">
    <property type="entry name" value="Chondroitin AC/alginate lyase"/>
    <property type="match status" value="1"/>
</dbReference>
<dbReference type="InterPro" id="IPR004103">
    <property type="entry name" value="Lyase_8_C"/>
</dbReference>